<dbReference type="Pfam" id="PF06441">
    <property type="entry name" value="EHN"/>
    <property type="match status" value="1"/>
</dbReference>
<evidence type="ECO:0000259" key="4">
    <source>
        <dbReference type="Pfam" id="PF06441"/>
    </source>
</evidence>
<dbReference type="InterPro" id="IPR010497">
    <property type="entry name" value="Epoxide_hydro_N"/>
</dbReference>
<name>A0A395S2M4_9HYPO</name>
<dbReference type="InterPro" id="IPR029058">
    <property type="entry name" value="AB_hydrolase_fold"/>
</dbReference>
<dbReference type="PRINTS" id="PR00412">
    <property type="entry name" value="EPOXHYDRLASE"/>
</dbReference>
<comment type="caution">
    <text evidence="5">The sequence shown here is derived from an EMBL/GenBank/DDBJ whole genome shotgun (WGS) entry which is preliminary data.</text>
</comment>
<evidence type="ECO:0000313" key="5">
    <source>
        <dbReference type="EMBL" id="RGP66604.1"/>
    </source>
</evidence>
<evidence type="ECO:0000313" key="6">
    <source>
        <dbReference type="Proteomes" id="UP000266234"/>
    </source>
</evidence>
<sequence length="411" mass="46486">MILQHAKFAAHDMANDYYTVPVAALKQPKHFSIHHSDQQLRDLKTAIESANIGITTYENVQEDRKYGITSQWLREAVTAWKEFDWRKVEKEVNRFPNFTAEVEENGNTYNIHFMALFSKRKDAVPVLTLHGWPGSFLEFLSILSRLSTKYSPEELPYHIIVPSLPGYGYSSAPPLHQDFRLENAAQIFDSLMVQLGFGNGYVVQGGDVGSKIARVLGGTFPRAKAIHLNFSIMPDPGDVDESLYDPLERIGLRRAEWFKELGSAYALLHATKPATIGLALAASPVSLLAWIGEKFLDWTDDDLPLDVVLESVTLYWLTQCFPTSLWPYRQLFTPGAMGAHENPAWHIHKPLAMSWFPKEIAPVPKTWTATTGNLVLFKRHERGGHFAAIEHPDVLMTDLEEFVEKVKAEIQ</sequence>
<dbReference type="PIRSF" id="PIRSF001112">
    <property type="entry name" value="Epoxide_hydrolase"/>
    <property type="match status" value="1"/>
</dbReference>
<gene>
    <name evidence="5" type="ORF">FLONG3_8800</name>
</gene>
<protein>
    <submittedName>
        <fullName evidence="5">Epoxide hydrolase</fullName>
    </submittedName>
</protein>
<dbReference type="PANTHER" id="PTHR21661">
    <property type="entry name" value="EPOXIDE HYDROLASE 1-RELATED"/>
    <property type="match status" value="1"/>
</dbReference>
<dbReference type="Proteomes" id="UP000266234">
    <property type="component" value="Unassembled WGS sequence"/>
</dbReference>
<dbReference type="OrthoDB" id="7130006at2759"/>
<comment type="similarity">
    <text evidence="1">Belongs to the peptidase S33 family.</text>
</comment>
<keyword evidence="2 5" id="KW-0378">Hydrolase</keyword>
<reference evidence="5 6" key="1">
    <citation type="journal article" date="2018" name="PLoS Pathog.">
        <title>Evolution of structural diversity of trichothecenes, a family of toxins produced by plant pathogenic and entomopathogenic fungi.</title>
        <authorList>
            <person name="Proctor R.H."/>
            <person name="McCormick S.P."/>
            <person name="Kim H.S."/>
            <person name="Cardoza R.E."/>
            <person name="Stanley A.M."/>
            <person name="Lindo L."/>
            <person name="Kelly A."/>
            <person name="Brown D.W."/>
            <person name="Lee T."/>
            <person name="Vaughan M.M."/>
            <person name="Alexander N.J."/>
            <person name="Busman M."/>
            <person name="Gutierrez S."/>
        </authorList>
    </citation>
    <scope>NUCLEOTIDE SEQUENCE [LARGE SCALE GENOMIC DNA]</scope>
    <source>
        <strain evidence="5 6">NRRL 20695</strain>
    </source>
</reference>
<proteinExistence type="inferred from homology"/>
<accession>A0A395S2M4</accession>
<evidence type="ECO:0000256" key="3">
    <source>
        <dbReference type="PIRSR" id="PIRSR001112-1"/>
    </source>
</evidence>
<dbReference type="GO" id="GO:0004301">
    <property type="term" value="F:epoxide hydrolase activity"/>
    <property type="evidence" value="ECO:0007669"/>
    <property type="project" value="TreeGrafter"/>
</dbReference>
<dbReference type="AlphaFoldDB" id="A0A395S2M4"/>
<dbReference type="EMBL" id="PXOG01000219">
    <property type="protein sequence ID" value="RGP66604.1"/>
    <property type="molecule type" value="Genomic_DNA"/>
</dbReference>
<organism evidence="5 6">
    <name type="scientific">Fusarium longipes</name>
    <dbReference type="NCBI Taxonomy" id="694270"/>
    <lineage>
        <taxon>Eukaryota</taxon>
        <taxon>Fungi</taxon>
        <taxon>Dikarya</taxon>
        <taxon>Ascomycota</taxon>
        <taxon>Pezizomycotina</taxon>
        <taxon>Sordariomycetes</taxon>
        <taxon>Hypocreomycetidae</taxon>
        <taxon>Hypocreales</taxon>
        <taxon>Nectriaceae</taxon>
        <taxon>Fusarium</taxon>
    </lineage>
</organism>
<dbReference type="Gene3D" id="3.40.50.1820">
    <property type="entry name" value="alpha/beta hydrolase"/>
    <property type="match status" value="1"/>
</dbReference>
<feature type="active site" description="Nucleophile" evidence="3">
    <location>
        <position position="207"/>
    </location>
</feature>
<feature type="domain" description="Epoxide hydrolase N-terminal" evidence="4">
    <location>
        <begin position="29"/>
        <end position="139"/>
    </location>
</feature>
<dbReference type="InterPro" id="IPR016292">
    <property type="entry name" value="Epoxide_hydrolase"/>
</dbReference>
<feature type="active site" description="Proton acceptor" evidence="3">
    <location>
        <position position="385"/>
    </location>
</feature>
<dbReference type="SUPFAM" id="SSF53474">
    <property type="entry name" value="alpha/beta-Hydrolases"/>
    <property type="match status" value="1"/>
</dbReference>
<evidence type="ECO:0000256" key="2">
    <source>
        <dbReference type="ARBA" id="ARBA00022801"/>
    </source>
</evidence>
<evidence type="ECO:0000256" key="1">
    <source>
        <dbReference type="ARBA" id="ARBA00010088"/>
    </source>
</evidence>
<dbReference type="STRING" id="694270.A0A395S2M4"/>
<dbReference type="InterPro" id="IPR000639">
    <property type="entry name" value="Epox_hydrolase-like"/>
</dbReference>
<keyword evidence="6" id="KW-1185">Reference proteome</keyword>
<dbReference type="PANTHER" id="PTHR21661:SF39">
    <property type="entry name" value="HYDROLASE, PUTATIVE (AFU_ORTHOLOGUE AFUA_3G08960)-RELATED"/>
    <property type="match status" value="1"/>
</dbReference>
<feature type="active site" description="Proton donor" evidence="3">
    <location>
        <position position="328"/>
    </location>
</feature>
<dbReference type="GO" id="GO:0097176">
    <property type="term" value="P:epoxide metabolic process"/>
    <property type="evidence" value="ECO:0007669"/>
    <property type="project" value="TreeGrafter"/>
</dbReference>